<reference evidence="1 2" key="1">
    <citation type="journal article" date="2019" name="Nat. Ecol. Evol.">
        <title>Megaphylogeny resolves global patterns of mushroom evolution.</title>
        <authorList>
            <person name="Varga T."/>
            <person name="Krizsan K."/>
            <person name="Foldi C."/>
            <person name="Dima B."/>
            <person name="Sanchez-Garcia M."/>
            <person name="Sanchez-Ramirez S."/>
            <person name="Szollosi G.J."/>
            <person name="Szarkandi J.G."/>
            <person name="Papp V."/>
            <person name="Albert L."/>
            <person name="Andreopoulos W."/>
            <person name="Angelini C."/>
            <person name="Antonin V."/>
            <person name="Barry K.W."/>
            <person name="Bougher N.L."/>
            <person name="Buchanan P."/>
            <person name="Buyck B."/>
            <person name="Bense V."/>
            <person name="Catcheside P."/>
            <person name="Chovatia M."/>
            <person name="Cooper J."/>
            <person name="Damon W."/>
            <person name="Desjardin D."/>
            <person name="Finy P."/>
            <person name="Geml J."/>
            <person name="Haridas S."/>
            <person name="Hughes K."/>
            <person name="Justo A."/>
            <person name="Karasinski D."/>
            <person name="Kautmanova I."/>
            <person name="Kiss B."/>
            <person name="Kocsube S."/>
            <person name="Kotiranta H."/>
            <person name="LaButti K.M."/>
            <person name="Lechner B.E."/>
            <person name="Liimatainen K."/>
            <person name="Lipzen A."/>
            <person name="Lukacs Z."/>
            <person name="Mihaltcheva S."/>
            <person name="Morgado L.N."/>
            <person name="Niskanen T."/>
            <person name="Noordeloos M.E."/>
            <person name="Ohm R.A."/>
            <person name="Ortiz-Santana B."/>
            <person name="Ovrebo C."/>
            <person name="Racz N."/>
            <person name="Riley R."/>
            <person name="Savchenko A."/>
            <person name="Shiryaev A."/>
            <person name="Soop K."/>
            <person name="Spirin V."/>
            <person name="Szebenyi C."/>
            <person name="Tomsovsky M."/>
            <person name="Tulloss R.E."/>
            <person name="Uehling J."/>
            <person name="Grigoriev I.V."/>
            <person name="Vagvolgyi C."/>
            <person name="Papp T."/>
            <person name="Martin F.M."/>
            <person name="Miettinen O."/>
            <person name="Hibbett D.S."/>
            <person name="Nagy L.G."/>
        </authorList>
    </citation>
    <scope>NUCLEOTIDE SEQUENCE [LARGE SCALE GENOMIC DNA]</scope>
    <source>
        <strain evidence="1 2">NL-1719</strain>
    </source>
</reference>
<keyword evidence="2" id="KW-1185">Reference proteome</keyword>
<dbReference type="Proteomes" id="UP000308600">
    <property type="component" value="Unassembled WGS sequence"/>
</dbReference>
<evidence type="ECO:0000313" key="2">
    <source>
        <dbReference type="Proteomes" id="UP000308600"/>
    </source>
</evidence>
<name>A0ACD3BHH1_9AGAR</name>
<gene>
    <name evidence="1" type="ORF">BDN72DRAFT_830269</name>
</gene>
<proteinExistence type="predicted"/>
<organism evidence="1 2">
    <name type="scientific">Pluteus cervinus</name>
    <dbReference type="NCBI Taxonomy" id="181527"/>
    <lineage>
        <taxon>Eukaryota</taxon>
        <taxon>Fungi</taxon>
        <taxon>Dikarya</taxon>
        <taxon>Basidiomycota</taxon>
        <taxon>Agaricomycotina</taxon>
        <taxon>Agaricomycetes</taxon>
        <taxon>Agaricomycetidae</taxon>
        <taxon>Agaricales</taxon>
        <taxon>Pluteineae</taxon>
        <taxon>Pluteaceae</taxon>
        <taxon>Pluteus</taxon>
    </lineage>
</organism>
<dbReference type="EMBL" id="ML208259">
    <property type="protein sequence ID" value="TFK77101.1"/>
    <property type="molecule type" value="Genomic_DNA"/>
</dbReference>
<accession>A0ACD3BHH1</accession>
<sequence>MWWLDPGKEVLNIIFNRILAPYIENLDLNQVNYGIGQGRITLRNLRLKKGALDKFQLPIDVREGFLGTFTLSLHWMNLGNQPVEVIIEDVYILAVPSARSNVDPEEEASRMHAAKMEGLENAELLHVRDQMPVEDNSPKAQGLWESLIAKIVNNVQITVKNIHIRYEDSISVPGHPFAAGITLLSFSAVSVNEQWQPAFIESTSGAVHKLARLQSLAIYFDTDSTSMTGLPREAVYKNFVSMISREDSPTTHQFILKPVSGDGRVTINHKMDSQTPRFDAQLLFNEISVALDDHQYRDVISFVDMYHVYLRQRQYRQFRPLLEDHSIPPAKSRLMFAGQAILEGVRQRRRQWSWPYFAERRDDRNAYVSLFQKRLKNQLDPADNSKIEALERKLSYDDLRFYRSIARSRLKKDLAAQKASTAAIAQRPKAQGWVSWAWGSTEEKTSLDSTLQGEMTEEQRKELYDVLDYDEKAALIESLSTAPDFLKARLSAKLNKGTFAIRNRHTDTISDILSVVFDALQADVIQRPDNFEASISLVDLGVFDGTTTGTLHPKIVHVKDYLPAVIGSTVEPFFFAKFENNPLDKRADTALTVRMRHMEIIYHRGYVEAIYHFFQPPESQLESVEALLNVASQTIEGFRKETRAGLEYALQTHKTVDIQLDMNAPVIIIPEDVRTYNCKHLVVDAGHISIESNLVDKEAVRTIHAKRNKKYTEEDYKQLESLMYDRFSLKLNAAQFILGDNYEACIEALSSTEKTGLHLLERTSLDFELQNSIVPTAYNLARFKVSGNLPTLQVNFSDSKYKAIMRLLDIALPKLGDDKPPKPLPQSAKNPQGFILPAPFFGPSNSEYTVHNENGSNDSEGDDDGAGDEFFEAEDGSNDQHPAIHQHIIEFNFKVNTLTANLFRSDGVGEKLLGALSLDGFGLLYITTKFTMQADVALRSLSMTLEQAGKKPIQFLSSIDTDIPDNSADDLLRVKYRRVQVESPDFLAKYEGIDQAADIQLSTIILRAAPEPLLFIYDFIMATFASEARSAQPPNGTSSSGTVNSASTGQTNTGGKIRVLLKLAGVQVTLLRDEVNLVTVLLSTADFALLLRPKTMRVTGRLGGLSVSNDAFPTKPAFKEILSIEGSSLADFTYQTFDPDEDSYTGIQSAVTLHAASVKLNFLEEPLQAVYLFFLQFARLKGLYDAATRAAVESAPEISRMQFTISIKSPIVCFPVDPLNSDDTFILRLGEMTAQNEPQALVNKTQASLHGIQLVSNIIQNGASSTLRIIEDIDVETEVNQRMTSVNAKPTEPAIQVAVNVTDVRLSLTQLQYQLLLVLAQTIPRVFSVSSPEVPGEAAIIRRATMQEPSMSGPSSSPLSSPLATVNLEPELIVDSAMLPNGTNIDLLVKIPAINLQLYDGAATEETLKEHGIVRFGLTDNILRLKMLFDGSMEAQVVLRSFTINNLRPKPSRFKELIPAATHERNQFMLLYTATGGPSSTSLAILTVDSPQVLLTLDPFVALVNFVMNTGFETQDQTSPSAQSTNGNDQSSQRRLDFRIDLHDVSVTILQDDNNPDSQAIRLSIDKLLLSQQGITALTISRLGMSLLRMGAAAESLRFLDEVDLTFSLDQRSTSAQQLMNVEVTAKPIIFRASYRDVNLITSIVNKAMELYTDAQRESLATQRQVRALPLTSGHVPPQVAFIDQPQPTGTARVLLSKEQLKGTFEGFRLVLIGDLHEQPLFHLKVMPFIISAKDWSGELSAKTTFAIQTSYWNMTNSHWEPLIDPWTFTASVSRENPTEGTKIVLDARERLDMNISTTFIELFLMNLRVLSSEGQVLQKARGTYAPYRIRNLTGLPVMLWNDSSDTRDQESTISPGQSLDWRFDDWKTLREHLASSVQHSIGVQFVGKGWEPLRGVTVDREGEFVFALRPRNEKYPDKLLCEIKVVDSVKVVTLRSTYKIQNETLYTLEVMLIDNLGRPTDSIQKVLPGQDFSLPIEAVSQGRIRLQPDQGFGYRWCSPIRREDLIAKQSFTIKCLHSDPKEAAFRFRVSVHTNNATRAYSKLCLKLRAPLELENLLPYNIEYRIYDKDTDQNWRSFLRKGGIMPVHSIELDHFVLLNVAVQDTVFRPSDFAIINNDGQGEFDIENRLVLQDESNRKLNINLNYVRYTDAGGAFKVQIYSPFVVINKTGLPFSVKTTRSTRPGSQDVAGDTRLSALTAPTPFLLSHPHPKGHEFLFKLGDSLWSKPCSVEAISAESTLTMASAKNRGEEIQAGLSWSEGSGKYKLTKVITLTPRFILVNKLAEAISFREHGVAPRDNSTVGPGQRCPLHLFKSGQERLLTIAFPGLNAQWSAPVNIENIGLVHLRLRFVGPGPEIRLIRINIKVDASTMFIYLEDAIEGWPFLIENDSDAHVEFGQTDASDDKQSTKGNPLYALRPQTAEPYAWDFPAAREKKLLLIVKGSRRVMDVMEIGSLPPFRFQDGQRIKTLSLDVRADGHRQTLRISNYNSERSVYRPRERSYSGTLTRQDTVNTLNSGEVFEAVSVDYPMIFTFNLKLAGIGLSLINRKMVEVVYVSVTDLKLDYFDNPLSQAINISFGTLQVDNQLHEAIYPVIVQPTPIPKDRSDVAALPTIQASVTWLKDQAHGVFFVKYCSLLLQALTIEADEDLLYSLYDLTQIKGAFWEADATDYLTQHPTDVAEPKDTTTGSTLYFEVFELQPIMLSLSFMTTERVSSGEPLSLHNPLAVVVNALTMTLGNVNDAPLELNALAIKDMRLTMPDLQSRIIYHYRQDVIRQLYRILGSADFIGNPVGLFTNVSSGVADIFYEPYNGVVMHGNRELGIGFAKGAASFLKKTVFGLSDSVTKFTSSVGKGLSAATFDSEYQARRRLNQRRNRPRHAIYGVTAGGEALASSVTSAVEGVLMKPIEGAEAEGAFGFFKGVGKGLVGAVTKPVVGVFDLASNVSEGIRNTTTVFDSPERERVRLPRLIPSDGVLKSYSGRESMGQYWMKDLDNGTYRSEFYIAHINSPGSDNVILLTTSRVLSFWSKKLRIEWDLPFTHVQGVSVEDTGIRFAHKNGSDQDKFALIPDKEAQTWFFSQVAAVVKAFNARRRMDS</sequence>
<protein>
    <submittedName>
        <fullName evidence="1">Vacuolar protein sorting-associated protein 13</fullName>
    </submittedName>
</protein>
<evidence type="ECO:0000313" key="1">
    <source>
        <dbReference type="EMBL" id="TFK77101.1"/>
    </source>
</evidence>